<dbReference type="Proteomes" id="UP000481872">
    <property type="component" value="Unassembled WGS sequence"/>
</dbReference>
<name>A0A6M0H5Z8_9CLOT</name>
<protein>
    <submittedName>
        <fullName evidence="4">Glucosaminidase</fullName>
    </submittedName>
</protein>
<keyword evidence="2" id="KW-0812">Transmembrane</keyword>
<sequence>MKRVSIIVGAIILFIIMVLVFETSYRFGIKKSIKIDGLDTLRYIEITKEVCDNKFNLNWKEIAAIAVVENNNSFLNIKNEDIEHIAKTFIKTSTNEIFSLEEVLKKLNFTAKEKRRVYKYIEDIKNCKINLPKDIKGEAYQISFIDEILEGAISNYEKYNIMPSVTIAQAIIESDWGKSELAIAGNNLFGIKADGKYKGETITFKTKEFYNMVIDGAFRKYKNKNQSIEDHGTFLNENKRYKDHGFFKEKNYRNQCLSLENAGYSTVENYNGEKIYADVLIELIENYKLYLIDIQVENK</sequence>
<feature type="transmembrane region" description="Helical" evidence="2">
    <location>
        <begin position="6"/>
        <end position="25"/>
    </location>
</feature>
<comment type="caution">
    <text evidence="4">The sequence shown here is derived from an EMBL/GenBank/DDBJ whole genome shotgun (WGS) entry which is preliminary data.</text>
</comment>
<dbReference type="EMBL" id="JAAGPU010000035">
    <property type="protein sequence ID" value="NEU06156.1"/>
    <property type="molecule type" value="Genomic_DNA"/>
</dbReference>
<dbReference type="Gene3D" id="4.10.80.30">
    <property type="entry name" value="DNA polymerase, domain 6"/>
    <property type="match status" value="1"/>
</dbReference>
<evidence type="ECO:0000259" key="3">
    <source>
        <dbReference type="SMART" id="SM00047"/>
    </source>
</evidence>
<keyword evidence="2" id="KW-0472">Membrane</keyword>
<gene>
    <name evidence="4" type="ORF">G3M99_15120</name>
</gene>
<reference evidence="4 5" key="1">
    <citation type="submission" date="2020-02" db="EMBL/GenBank/DDBJ databases">
        <title>Genome assembly of a novel Clostridium senegalense strain.</title>
        <authorList>
            <person name="Gupta T.B."/>
            <person name="Jauregui R."/>
            <person name="Maclean P."/>
            <person name="Nawarathana A."/>
            <person name="Brightwell G."/>
        </authorList>
    </citation>
    <scope>NUCLEOTIDE SEQUENCE [LARGE SCALE GENOMIC DNA]</scope>
    <source>
        <strain evidence="4 5">AGRFS4</strain>
    </source>
</reference>
<keyword evidence="5" id="KW-1185">Reference proteome</keyword>
<keyword evidence="1" id="KW-0378">Hydrolase</keyword>
<dbReference type="RefSeq" id="WP_199870704.1">
    <property type="nucleotide sequence ID" value="NZ_JAAGPU010000035.1"/>
</dbReference>
<dbReference type="PANTHER" id="PTHR33308">
    <property type="entry name" value="PEPTIDOGLYCAN HYDROLASE FLGJ"/>
    <property type="match status" value="1"/>
</dbReference>
<dbReference type="InterPro" id="IPR002901">
    <property type="entry name" value="MGlyc_endo_b_GlcNAc-like_dom"/>
</dbReference>
<accession>A0A6M0H5Z8</accession>
<feature type="domain" description="Mannosyl-glycoprotein endo-beta-N-acetylglucosamidase-like" evidence="3">
    <location>
        <begin position="133"/>
        <end position="293"/>
    </location>
</feature>
<dbReference type="AlphaFoldDB" id="A0A6M0H5Z8"/>
<dbReference type="InterPro" id="IPR051056">
    <property type="entry name" value="Glycosyl_Hydrolase_73"/>
</dbReference>
<dbReference type="GO" id="GO:0004040">
    <property type="term" value="F:amidase activity"/>
    <property type="evidence" value="ECO:0007669"/>
    <property type="project" value="InterPro"/>
</dbReference>
<dbReference type="Pfam" id="PF01832">
    <property type="entry name" value="Glucosaminidase"/>
    <property type="match status" value="1"/>
</dbReference>
<dbReference type="Gene3D" id="1.10.530.10">
    <property type="match status" value="1"/>
</dbReference>
<organism evidence="4 5">
    <name type="scientific">Clostridium senegalense</name>
    <dbReference type="NCBI Taxonomy" id="1465809"/>
    <lineage>
        <taxon>Bacteria</taxon>
        <taxon>Bacillati</taxon>
        <taxon>Bacillota</taxon>
        <taxon>Clostridia</taxon>
        <taxon>Eubacteriales</taxon>
        <taxon>Clostridiaceae</taxon>
        <taxon>Clostridium</taxon>
    </lineage>
</organism>
<dbReference type="PANTHER" id="PTHR33308:SF9">
    <property type="entry name" value="PEPTIDOGLYCAN HYDROLASE FLGJ"/>
    <property type="match status" value="1"/>
</dbReference>
<proteinExistence type="predicted"/>
<evidence type="ECO:0000256" key="1">
    <source>
        <dbReference type="ARBA" id="ARBA00022801"/>
    </source>
</evidence>
<dbReference type="SMART" id="SM00047">
    <property type="entry name" value="LYZ2"/>
    <property type="match status" value="1"/>
</dbReference>
<evidence type="ECO:0000313" key="4">
    <source>
        <dbReference type="EMBL" id="NEU06156.1"/>
    </source>
</evidence>
<keyword evidence="2" id="KW-1133">Transmembrane helix</keyword>
<evidence type="ECO:0000256" key="2">
    <source>
        <dbReference type="SAM" id="Phobius"/>
    </source>
</evidence>
<evidence type="ECO:0000313" key="5">
    <source>
        <dbReference type="Proteomes" id="UP000481872"/>
    </source>
</evidence>